<reference evidence="1" key="1">
    <citation type="submission" date="2020-07" db="EMBL/GenBank/DDBJ databases">
        <authorList>
            <person name="Lin J."/>
        </authorList>
    </citation>
    <scope>NUCLEOTIDE SEQUENCE</scope>
</reference>
<dbReference type="GO" id="GO:0009263">
    <property type="term" value="P:deoxyribonucleotide biosynthetic process"/>
    <property type="evidence" value="ECO:0007669"/>
    <property type="project" value="InterPro"/>
</dbReference>
<proteinExistence type="predicted"/>
<sequence>MVSHPPPSSTELCRISAEEMDLSGDLRHWELTLSGDDRRFVSYVLAFFAASDSIVFENLASRFMAKVQVAKACAFYGFQIAIENIHSEAARYSTPSASPASPIRFFSDSSRCISRIASGSLIPHDEDDTAWIDVEFKAGAEQKEATENTLAAYKADQDMVLTELTPTRHARQLFDEMPKIWL</sequence>
<evidence type="ECO:0000313" key="1">
    <source>
        <dbReference type="EMBL" id="CAD1817125.1"/>
    </source>
</evidence>
<accession>A0A6V7NEW0</accession>
<dbReference type="PANTHER" id="PTHR23409:SF18">
    <property type="entry name" value="RIBONUCLEOSIDE-DIPHOSPHATE REDUCTASE SUBUNIT M2"/>
    <property type="match status" value="1"/>
</dbReference>
<dbReference type="GO" id="GO:0016491">
    <property type="term" value="F:oxidoreductase activity"/>
    <property type="evidence" value="ECO:0007669"/>
    <property type="project" value="InterPro"/>
</dbReference>
<dbReference type="EMBL" id="LR862129">
    <property type="protein sequence ID" value="CAD1817125.1"/>
    <property type="molecule type" value="Genomic_DNA"/>
</dbReference>
<dbReference type="AlphaFoldDB" id="A0A6V7NEW0"/>
<dbReference type="InterPro" id="IPR009078">
    <property type="entry name" value="Ferritin-like_SF"/>
</dbReference>
<dbReference type="InterPro" id="IPR012348">
    <property type="entry name" value="RNR-like"/>
</dbReference>
<dbReference type="Gene3D" id="1.10.620.20">
    <property type="entry name" value="Ribonucleotide Reductase, subunit A"/>
    <property type="match status" value="1"/>
</dbReference>
<dbReference type="Pfam" id="PF00268">
    <property type="entry name" value="Ribonuc_red_sm"/>
    <property type="match status" value="1"/>
</dbReference>
<dbReference type="SUPFAM" id="SSF47240">
    <property type="entry name" value="Ferritin-like"/>
    <property type="match status" value="1"/>
</dbReference>
<name>A0A6V7NEW0_ANACO</name>
<gene>
    <name evidence="1" type="ORF">CB5_LOCUS336</name>
</gene>
<protein>
    <submittedName>
        <fullName evidence="1">Uncharacterized protein</fullName>
    </submittedName>
</protein>
<dbReference type="PANTHER" id="PTHR23409">
    <property type="entry name" value="RIBONUCLEOSIDE-DIPHOSPHATE REDUCTASE SMALL CHAIN"/>
    <property type="match status" value="1"/>
</dbReference>
<dbReference type="InterPro" id="IPR000358">
    <property type="entry name" value="RNR_small_fam"/>
</dbReference>
<organism evidence="1">
    <name type="scientific">Ananas comosus var. bracteatus</name>
    <name type="common">red pineapple</name>
    <dbReference type="NCBI Taxonomy" id="296719"/>
    <lineage>
        <taxon>Eukaryota</taxon>
        <taxon>Viridiplantae</taxon>
        <taxon>Streptophyta</taxon>
        <taxon>Embryophyta</taxon>
        <taxon>Tracheophyta</taxon>
        <taxon>Spermatophyta</taxon>
        <taxon>Magnoliopsida</taxon>
        <taxon>Liliopsida</taxon>
        <taxon>Poales</taxon>
        <taxon>Bromeliaceae</taxon>
        <taxon>Bromelioideae</taxon>
        <taxon>Ananas</taxon>
    </lineage>
</organism>